<dbReference type="InterPro" id="IPR040393">
    <property type="entry name" value="TREX1/2"/>
</dbReference>
<accession>A0A6J8D7E1</accession>
<dbReference type="GO" id="GO:0046872">
    <property type="term" value="F:metal ion binding"/>
    <property type="evidence" value="ECO:0007669"/>
    <property type="project" value="UniProtKB-KW"/>
</dbReference>
<evidence type="ECO:0000256" key="4">
    <source>
        <dbReference type="ARBA" id="ARBA00022801"/>
    </source>
</evidence>
<evidence type="ECO:0000256" key="1">
    <source>
        <dbReference type="ARBA" id="ARBA00001946"/>
    </source>
</evidence>
<dbReference type="Gene3D" id="3.30.420.10">
    <property type="entry name" value="Ribonuclease H-like superfamily/Ribonuclease H"/>
    <property type="match status" value="1"/>
</dbReference>
<comment type="cofactor">
    <cofactor evidence="1">
        <name>Mg(2+)</name>
        <dbReference type="ChEBI" id="CHEBI:18420"/>
    </cofactor>
</comment>
<keyword evidence="5" id="KW-0269">Exonuclease</keyword>
<evidence type="ECO:0000256" key="7">
    <source>
        <dbReference type="ARBA" id="ARBA00025769"/>
    </source>
</evidence>
<keyword evidence="10" id="KW-1185">Reference proteome</keyword>
<evidence type="ECO:0000256" key="5">
    <source>
        <dbReference type="ARBA" id="ARBA00022839"/>
    </source>
</evidence>
<dbReference type="PANTHER" id="PTHR13058:SF22">
    <property type="entry name" value="EXODEOXYRIBONUCLEASE III"/>
    <property type="match status" value="1"/>
</dbReference>
<dbReference type="EMBL" id="CACVKT020006997">
    <property type="protein sequence ID" value="CAC5404643.1"/>
    <property type="molecule type" value="Genomic_DNA"/>
</dbReference>
<sequence length="466" mass="51690">MEDSIGCLDRRGRFTKQSTPIDVSSSLCFVENIEIEHNYDCGNHVCDLDETGCEICCPGIGRLVESRNVNTSRTWSSGRRLVEWAVLLDNLKFCKQCNMGPLLLTNELVKGEMKCGLSGYLYVQCSSCMELNRVPYGSQHSDPSKPKAKGMPSFSVNTKLGAEISLGDQDADIHQIPNATSKPTFSKVEGLMNTSTSFIVMDLETTDLIRQNVIPHITQIAAVEHETGSQFSCYVVPKAPISSGAEDITGIMWDGTNLRLKGKVKFNNAVLIAHNRKKFDFRILSNAADKSKLFNLYLESCVGCIDSIAVMKYKFPKLPKYSQPYLAEHVCNKNCNAHNALDDVSMLNEISKEAKVSSVDLLKHTYSPGDHLLQENFNKNKLRNLPILHFLIGQGVVKMTTAENISGSGLNFDHLKLIWKREGEDGLTNVLSAKNSIGKPRVSSDKKLVCSFVQKLSQLFADTSFD</sequence>
<dbReference type="Pfam" id="PF00929">
    <property type="entry name" value="RNase_T"/>
    <property type="match status" value="1"/>
</dbReference>
<dbReference type="GO" id="GO:0003676">
    <property type="term" value="F:nucleic acid binding"/>
    <property type="evidence" value="ECO:0007669"/>
    <property type="project" value="InterPro"/>
</dbReference>
<dbReference type="AlphaFoldDB" id="A0A6J8D7E1"/>
<comment type="similarity">
    <text evidence="7">Belongs to the exonuclease superfamily. TREX family.</text>
</comment>
<gene>
    <name evidence="9" type="ORF">MCOR_38405</name>
</gene>
<dbReference type="GO" id="GO:0006308">
    <property type="term" value="P:DNA catabolic process"/>
    <property type="evidence" value="ECO:0007669"/>
    <property type="project" value="TreeGrafter"/>
</dbReference>
<dbReference type="InterPro" id="IPR036397">
    <property type="entry name" value="RNaseH_sf"/>
</dbReference>
<dbReference type="InterPro" id="IPR012337">
    <property type="entry name" value="RNaseH-like_sf"/>
</dbReference>
<protein>
    <recommendedName>
        <fullName evidence="8">Exonuclease domain-containing protein</fullName>
    </recommendedName>
</protein>
<dbReference type="OrthoDB" id="6137214at2759"/>
<dbReference type="PANTHER" id="PTHR13058">
    <property type="entry name" value="THREE PRIME REPAIR EXONUCLEASE 1, 2"/>
    <property type="match status" value="1"/>
</dbReference>
<dbReference type="Pfam" id="PF25244">
    <property type="entry name" value="PML_C"/>
    <property type="match status" value="1"/>
</dbReference>
<dbReference type="InterPro" id="IPR049012">
    <property type="entry name" value="Mutator_transp_dom"/>
</dbReference>
<evidence type="ECO:0000313" key="9">
    <source>
        <dbReference type="EMBL" id="CAC5404643.1"/>
    </source>
</evidence>
<reference evidence="9 10" key="1">
    <citation type="submission" date="2020-06" db="EMBL/GenBank/DDBJ databases">
        <authorList>
            <person name="Li R."/>
            <person name="Bekaert M."/>
        </authorList>
    </citation>
    <scope>NUCLEOTIDE SEQUENCE [LARGE SCALE GENOMIC DNA]</scope>
    <source>
        <strain evidence="10">wild</strain>
    </source>
</reference>
<dbReference type="Pfam" id="PF20700">
    <property type="entry name" value="Mutator"/>
    <property type="match status" value="1"/>
</dbReference>
<evidence type="ECO:0000259" key="8">
    <source>
        <dbReference type="SMART" id="SM00479"/>
    </source>
</evidence>
<keyword evidence="6" id="KW-0460">Magnesium</keyword>
<evidence type="ECO:0000313" key="10">
    <source>
        <dbReference type="Proteomes" id="UP000507470"/>
    </source>
</evidence>
<dbReference type="CDD" id="cd06127">
    <property type="entry name" value="DEDDh"/>
    <property type="match status" value="1"/>
</dbReference>
<dbReference type="SUPFAM" id="SSF53098">
    <property type="entry name" value="Ribonuclease H-like"/>
    <property type="match status" value="1"/>
</dbReference>
<dbReference type="SMART" id="SM00479">
    <property type="entry name" value="EXOIII"/>
    <property type="match status" value="1"/>
</dbReference>
<organism evidence="9 10">
    <name type="scientific">Mytilus coruscus</name>
    <name type="common">Sea mussel</name>
    <dbReference type="NCBI Taxonomy" id="42192"/>
    <lineage>
        <taxon>Eukaryota</taxon>
        <taxon>Metazoa</taxon>
        <taxon>Spiralia</taxon>
        <taxon>Lophotrochozoa</taxon>
        <taxon>Mollusca</taxon>
        <taxon>Bivalvia</taxon>
        <taxon>Autobranchia</taxon>
        <taxon>Pteriomorphia</taxon>
        <taxon>Mytilida</taxon>
        <taxon>Mytiloidea</taxon>
        <taxon>Mytilidae</taxon>
        <taxon>Mytilinae</taxon>
        <taxon>Mytilus</taxon>
    </lineage>
</organism>
<dbReference type="GO" id="GO:0005737">
    <property type="term" value="C:cytoplasm"/>
    <property type="evidence" value="ECO:0007669"/>
    <property type="project" value="TreeGrafter"/>
</dbReference>
<name>A0A6J8D7E1_MYTCO</name>
<dbReference type="GO" id="GO:0008296">
    <property type="term" value="F:3'-5'-DNA exonuclease activity"/>
    <property type="evidence" value="ECO:0007669"/>
    <property type="project" value="TreeGrafter"/>
</dbReference>
<dbReference type="InterPro" id="IPR057617">
    <property type="entry name" value="PML_C"/>
</dbReference>
<keyword evidence="4" id="KW-0378">Hydrolase</keyword>
<dbReference type="InterPro" id="IPR013520">
    <property type="entry name" value="Ribonucl_H"/>
</dbReference>
<keyword evidence="2" id="KW-0540">Nuclease</keyword>
<keyword evidence="3" id="KW-0479">Metal-binding</keyword>
<dbReference type="Proteomes" id="UP000507470">
    <property type="component" value="Unassembled WGS sequence"/>
</dbReference>
<evidence type="ECO:0000256" key="3">
    <source>
        <dbReference type="ARBA" id="ARBA00022723"/>
    </source>
</evidence>
<evidence type="ECO:0000256" key="6">
    <source>
        <dbReference type="ARBA" id="ARBA00022842"/>
    </source>
</evidence>
<feature type="domain" description="Exonuclease" evidence="8">
    <location>
        <begin position="197"/>
        <end position="360"/>
    </location>
</feature>
<evidence type="ECO:0000256" key="2">
    <source>
        <dbReference type="ARBA" id="ARBA00022722"/>
    </source>
</evidence>
<proteinExistence type="inferred from homology"/>